<name>A0ABU3BI92_9FLAO</name>
<comment type="caution">
    <text evidence="2">The sequence shown here is derived from an EMBL/GenBank/DDBJ whole genome shotgun (WGS) entry which is preliminary data.</text>
</comment>
<evidence type="ECO:0000313" key="2">
    <source>
        <dbReference type="EMBL" id="MDT0621869.1"/>
    </source>
</evidence>
<evidence type="ECO:0000313" key="3">
    <source>
        <dbReference type="Proteomes" id="UP001250662"/>
    </source>
</evidence>
<reference evidence="2 3" key="1">
    <citation type="submission" date="2023-09" db="EMBL/GenBank/DDBJ databases">
        <authorList>
            <person name="Rey-Velasco X."/>
        </authorList>
    </citation>
    <scope>NUCLEOTIDE SEQUENCE [LARGE SCALE GENOMIC DNA]</scope>
    <source>
        <strain evidence="2 3">P007</strain>
    </source>
</reference>
<proteinExistence type="predicted"/>
<keyword evidence="3" id="KW-1185">Reference proteome</keyword>
<gene>
    <name evidence="2" type="ORF">RM520_09535</name>
</gene>
<feature type="transmembrane region" description="Helical" evidence="1">
    <location>
        <begin position="74"/>
        <end position="94"/>
    </location>
</feature>
<evidence type="ECO:0008006" key="4">
    <source>
        <dbReference type="Google" id="ProtNLM"/>
    </source>
</evidence>
<keyword evidence="1" id="KW-0472">Membrane</keyword>
<dbReference type="RefSeq" id="WP_311387854.1">
    <property type="nucleotide sequence ID" value="NZ_JAVRHU010000002.1"/>
</dbReference>
<accession>A0ABU3BI92</accession>
<protein>
    <recommendedName>
        <fullName evidence="4">Anti-sigma factor</fullName>
    </recommendedName>
</protein>
<keyword evidence="1" id="KW-1133">Transmembrane helix</keyword>
<dbReference type="EMBL" id="JAVRHU010000002">
    <property type="protein sequence ID" value="MDT0621869.1"/>
    <property type="molecule type" value="Genomic_DNA"/>
</dbReference>
<sequence>MESDKNIEKLLEKYFEATTTVVEEETLRAYFNQEGVASHLEQYQPMFTYFSKAKEEQFTKVTSLSEPVKPRRRFNYRWVSVAAAVVLAFGVYFGNDYREQREAQKVYLQTKEALNLLAVNFNKGTEKVALLNEFEVAKQKVLSND</sequence>
<organism evidence="2 3">
    <name type="scientific">Croceitalea vernalis</name>
    <dbReference type="NCBI Taxonomy" id="3075599"/>
    <lineage>
        <taxon>Bacteria</taxon>
        <taxon>Pseudomonadati</taxon>
        <taxon>Bacteroidota</taxon>
        <taxon>Flavobacteriia</taxon>
        <taxon>Flavobacteriales</taxon>
        <taxon>Flavobacteriaceae</taxon>
        <taxon>Croceitalea</taxon>
    </lineage>
</organism>
<dbReference type="Proteomes" id="UP001250662">
    <property type="component" value="Unassembled WGS sequence"/>
</dbReference>
<keyword evidence="1" id="KW-0812">Transmembrane</keyword>
<evidence type="ECO:0000256" key="1">
    <source>
        <dbReference type="SAM" id="Phobius"/>
    </source>
</evidence>